<dbReference type="InterPro" id="IPR036388">
    <property type="entry name" value="WH-like_DNA-bd_sf"/>
</dbReference>
<dbReference type="SUPFAM" id="SSF46785">
    <property type="entry name" value="Winged helix' DNA-binding domain"/>
    <property type="match status" value="1"/>
</dbReference>
<protein>
    <recommendedName>
        <fullName evidence="3">YjcQ protein</fullName>
    </recommendedName>
</protein>
<dbReference type="Pfam" id="PF09639">
    <property type="entry name" value="YjcQ"/>
    <property type="match status" value="1"/>
</dbReference>
<evidence type="ECO:0008006" key="3">
    <source>
        <dbReference type="Google" id="ProtNLM"/>
    </source>
</evidence>
<accession>A0ABS2G5W5</accession>
<evidence type="ECO:0000313" key="2">
    <source>
        <dbReference type="Proteomes" id="UP000728968"/>
    </source>
</evidence>
<dbReference type="Gene3D" id="1.10.10.10">
    <property type="entry name" value="Winged helix-like DNA-binding domain superfamily/Winged helix DNA-binding domain"/>
    <property type="match status" value="1"/>
</dbReference>
<dbReference type="RefSeq" id="WP_204716623.1">
    <property type="nucleotide sequence ID" value="NZ_JACJLT010000137.1"/>
</dbReference>
<dbReference type="InterPro" id="IPR018597">
    <property type="entry name" value="Phage_Tuc2009_YjcQ"/>
</dbReference>
<dbReference type="Proteomes" id="UP000728968">
    <property type="component" value="Unassembled WGS sequence"/>
</dbReference>
<dbReference type="EMBL" id="JACJLT010000137">
    <property type="protein sequence ID" value="MBM6875963.1"/>
    <property type="molecule type" value="Genomic_DNA"/>
</dbReference>
<proteinExistence type="predicted"/>
<evidence type="ECO:0000313" key="1">
    <source>
        <dbReference type="EMBL" id="MBM6875963.1"/>
    </source>
</evidence>
<sequence length="104" mass="12190">MKNYFVSMYQVLKLIEYCSYQERFDYSLFEENNLNITPKELRIILTNALNEGLITGIYLSPSLDGFKAITPHLTTKGYEFLEENTFMKKAYNTLKEIKGWIPGM</sequence>
<dbReference type="InterPro" id="IPR036390">
    <property type="entry name" value="WH_DNA-bd_sf"/>
</dbReference>
<organism evidence="1 2">
    <name type="scientific">Fusobacterium mortiferum</name>
    <dbReference type="NCBI Taxonomy" id="850"/>
    <lineage>
        <taxon>Bacteria</taxon>
        <taxon>Fusobacteriati</taxon>
        <taxon>Fusobacteriota</taxon>
        <taxon>Fusobacteriia</taxon>
        <taxon>Fusobacteriales</taxon>
        <taxon>Fusobacteriaceae</taxon>
        <taxon>Fusobacterium</taxon>
    </lineage>
</organism>
<keyword evidence="2" id="KW-1185">Reference proteome</keyword>
<name>A0ABS2G5W5_FUSMR</name>
<gene>
    <name evidence="1" type="ORF">H6A04_09930</name>
</gene>
<reference evidence="1 2" key="1">
    <citation type="journal article" date="2021" name="Sci. Rep.">
        <title>The distribution of antibiotic resistance genes in chicken gut microbiota commensals.</title>
        <authorList>
            <person name="Juricova H."/>
            <person name="Matiasovicova J."/>
            <person name="Kubasova T."/>
            <person name="Cejkova D."/>
            <person name="Rychlik I."/>
        </authorList>
    </citation>
    <scope>NUCLEOTIDE SEQUENCE [LARGE SCALE GENOMIC DNA]</scope>
    <source>
        <strain evidence="1 2">An425</strain>
    </source>
</reference>
<comment type="caution">
    <text evidence="1">The sequence shown here is derived from an EMBL/GenBank/DDBJ whole genome shotgun (WGS) entry which is preliminary data.</text>
</comment>